<feature type="disulfide bond" evidence="17">
    <location>
        <begin position="1157"/>
        <end position="1166"/>
    </location>
</feature>
<evidence type="ECO:0000256" key="18">
    <source>
        <dbReference type="PROSITE-ProRule" id="PRU00302"/>
    </source>
</evidence>
<evidence type="ECO:0000259" key="26">
    <source>
        <dbReference type="PROSITE" id="PS50963"/>
    </source>
</evidence>
<evidence type="ECO:0000259" key="22">
    <source>
        <dbReference type="PROSITE" id="PS50026"/>
    </source>
</evidence>
<dbReference type="GO" id="GO:0045202">
    <property type="term" value="C:synapse"/>
    <property type="evidence" value="ECO:0007669"/>
    <property type="project" value="TreeGrafter"/>
</dbReference>
<feature type="chain" id="PRO_5042926106" description="Neurocan core protein" evidence="21">
    <location>
        <begin position="22"/>
        <end position="1453"/>
    </location>
</feature>
<dbReference type="SMART" id="SM00179">
    <property type="entry name" value="EGF_CA"/>
    <property type="match status" value="2"/>
</dbReference>
<dbReference type="InterPro" id="IPR000538">
    <property type="entry name" value="Link_dom"/>
</dbReference>
<feature type="disulfide bond" evidence="18">
    <location>
        <begin position="1338"/>
        <end position="1381"/>
    </location>
</feature>
<dbReference type="SMART" id="SM00181">
    <property type="entry name" value="EGF"/>
    <property type="match status" value="2"/>
</dbReference>
<evidence type="ECO:0000256" key="11">
    <source>
        <dbReference type="ARBA" id="ARBA00023157"/>
    </source>
</evidence>
<dbReference type="FunFam" id="3.10.100.10:FF:000002">
    <property type="entry name" value="Hyaluronan proteoglycan link protein 1"/>
    <property type="match status" value="1"/>
</dbReference>
<evidence type="ECO:0000256" key="8">
    <source>
        <dbReference type="ARBA" id="ARBA00022837"/>
    </source>
</evidence>
<dbReference type="Pfam" id="PF00193">
    <property type="entry name" value="Xlink"/>
    <property type="match status" value="2"/>
</dbReference>
<dbReference type="PROSITE" id="PS50963">
    <property type="entry name" value="LINK_2"/>
    <property type="match status" value="2"/>
</dbReference>
<feature type="compositionally biased region" description="Basic residues" evidence="20">
    <location>
        <begin position="1398"/>
        <end position="1424"/>
    </location>
</feature>
<proteinExistence type="predicted"/>
<dbReference type="InterPro" id="IPR016186">
    <property type="entry name" value="C-type_lectin-like/link_sf"/>
</dbReference>
<protein>
    <recommendedName>
        <fullName evidence="15">Neurocan core protein</fullName>
    </recommendedName>
    <alternativeName>
        <fullName evidence="16">Chondroitin sulfate proteoglycan 3</fullName>
    </alternativeName>
</protein>
<dbReference type="CDD" id="cd03520">
    <property type="entry name" value="Link_domain_CSPGs_modules_2_4"/>
    <property type="match status" value="1"/>
</dbReference>
<comment type="subcellular location">
    <subcellularLocation>
        <location evidence="1">Secreted</location>
    </subcellularLocation>
</comment>
<evidence type="ECO:0000256" key="21">
    <source>
        <dbReference type="SAM" id="SignalP"/>
    </source>
</evidence>
<dbReference type="SUPFAM" id="SSF56436">
    <property type="entry name" value="C-type lectin-like"/>
    <property type="match status" value="3"/>
</dbReference>
<dbReference type="PROSITE" id="PS01187">
    <property type="entry name" value="EGF_CA"/>
    <property type="match status" value="1"/>
</dbReference>
<feature type="domain" description="Sushi" evidence="25">
    <location>
        <begin position="1336"/>
        <end position="1396"/>
    </location>
</feature>
<evidence type="ECO:0000256" key="4">
    <source>
        <dbReference type="ARBA" id="ARBA00022659"/>
    </source>
</evidence>
<dbReference type="GO" id="GO:0005509">
    <property type="term" value="F:calcium ion binding"/>
    <property type="evidence" value="ECO:0007669"/>
    <property type="project" value="InterPro"/>
</dbReference>
<dbReference type="PANTHER" id="PTHR22804:SF24">
    <property type="entry name" value="NEUROCAN CORE PROTEIN"/>
    <property type="match status" value="1"/>
</dbReference>
<dbReference type="InterPro" id="IPR007110">
    <property type="entry name" value="Ig-like_dom"/>
</dbReference>
<evidence type="ECO:0000256" key="14">
    <source>
        <dbReference type="ARBA" id="ARBA00059308"/>
    </source>
</evidence>
<dbReference type="Gene3D" id="2.10.70.10">
    <property type="entry name" value="Complement Module, domain 1"/>
    <property type="match status" value="1"/>
</dbReference>
<dbReference type="PRINTS" id="PR01265">
    <property type="entry name" value="LINKMODULE"/>
</dbReference>
<dbReference type="PROSITE" id="PS50041">
    <property type="entry name" value="C_TYPE_LECTIN_2"/>
    <property type="match status" value="1"/>
</dbReference>
<keyword evidence="7" id="KW-0677">Repeat</keyword>
<dbReference type="SMART" id="SM00034">
    <property type="entry name" value="CLECT"/>
    <property type="match status" value="1"/>
</dbReference>
<feature type="domain" description="Ig-like" evidence="24">
    <location>
        <begin position="102"/>
        <end position="226"/>
    </location>
</feature>
<gene>
    <name evidence="27" type="ORF">J4Q44_G00157320</name>
</gene>
<feature type="compositionally biased region" description="Polar residues" evidence="20">
    <location>
        <begin position="568"/>
        <end position="585"/>
    </location>
</feature>
<dbReference type="Gene3D" id="2.60.40.10">
    <property type="entry name" value="Immunoglobulins"/>
    <property type="match status" value="1"/>
</dbReference>
<name>A0AAN8LPH7_9TELE</name>
<dbReference type="SMART" id="SM00445">
    <property type="entry name" value="LINK"/>
    <property type="match status" value="2"/>
</dbReference>
<evidence type="ECO:0000256" key="16">
    <source>
        <dbReference type="ARBA" id="ARBA00075743"/>
    </source>
</evidence>
<dbReference type="Gene3D" id="2.10.25.10">
    <property type="entry name" value="Laminin"/>
    <property type="match status" value="2"/>
</dbReference>
<evidence type="ECO:0000256" key="5">
    <source>
        <dbReference type="ARBA" id="ARBA00022729"/>
    </source>
</evidence>
<feature type="disulfide bond" evidence="19">
    <location>
        <begin position="274"/>
        <end position="295"/>
    </location>
</feature>
<keyword evidence="28" id="KW-1185">Reference proteome</keyword>
<dbReference type="PROSITE" id="PS01186">
    <property type="entry name" value="EGF_2"/>
    <property type="match status" value="1"/>
</dbReference>
<dbReference type="CDD" id="cd03517">
    <property type="entry name" value="Link_domain_CSPGs_modules_1_3"/>
    <property type="match status" value="1"/>
</dbReference>
<accession>A0AAN8LPH7</accession>
<reference evidence="27 28" key="1">
    <citation type="submission" date="2021-04" db="EMBL/GenBank/DDBJ databases">
        <authorList>
            <person name="De Guttry C."/>
            <person name="Zahm M."/>
            <person name="Klopp C."/>
            <person name="Cabau C."/>
            <person name="Louis A."/>
            <person name="Berthelot C."/>
            <person name="Parey E."/>
            <person name="Roest Crollius H."/>
            <person name="Montfort J."/>
            <person name="Robinson-Rechavi M."/>
            <person name="Bucao C."/>
            <person name="Bouchez O."/>
            <person name="Gislard M."/>
            <person name="Lluch J."/>
            <person name="Milhes M."/>
            <person name="Lampietro C."/>
            <person name="Lopez Roques C."/>
            <person name="Donnadieu C."/>
            <person name="Braasch I."/>
            <person name="Desvignes T."/>
            <person name="Postlethwait J."/>
            <person name="Bobe J."/>
            <person name="Wedekind C."/>
            <person name="Guiguen Y."/>
        </authorList>
    </citation>
    <scope>NUCLEOTIDE SEQUENCE [LARGE SCALE GENOMIC DNA]</scope>
    <source>
        <strain evidence="27">Cs_M1</strain>
        <tissue evidence="27">Blood</tissue>
    </source>
</reference>
<dbReference type="InterPro" id="IPR013106">
    <property type="entry name" value="Ig_V-set"/>
</dbReference>
<sequence length="1453" mass="157585">MSSCLVVIAYGSLLLSLLSSAIWVGQHGGNSQAEQSFQPAGMKQWRLCGDLVRLPVTSLSLPSIGHCFSSRMLGAVVPACGLQALLTALLLSLGCGLVWSDPVVNMRKVTHQRVREQLANTVLLPCVFTLRPTPTNEPPRIKWTKVWGQRGDDGRQREQSILVAKYNVVKVKKAFQGRVTLPGYQDNRYNASLALSSLRSSDSGMYRCEVVVGINDEQDTVPLEVTGVVFHYRAPHDRYALSFPDAQRVCLENSAVIATPAQLQATFADGYDNCDAGWLSDQSVRYPIQSPRPGCYGDRQDSPGVRNYGNQAPEELFDVYCFAKQLQGEVFHSSVPEKLSLATASTHCHSLSAQLATAGQLYLAWQAGLDQCDPGWLADGSVRYPINLPRRNCGGDDPGVRTVYHNPNRTGFPVTTTRFDAYCYREREAGVQAAQSVGFLQYREPENNSSDTEPQRSDPFPQLSTWTGIVDLDKEGISSIAGGNVSSEISEEHVVILLQPGESTQRWGEENQETQDRSKTGAPQDASSSPKTKTSTLGLSALESLETHGGSAQEEVEDEGDEEGRFGTSDSPLSSQTSPTLQAQTTNSVLHSFVNNLMKPFKYWTGSMETDTEAPPPATPASLPEGTEAEEDQAPPGSAKVNPTEGRPKLGSKGSKDNAIMEHRSGGPSLKTSTGGLTSSEEGLSEQEKEVVPLVPLGPVTLYTATQPGRKDPSTSLTNPSASSSNGFTALGPGGSSKAVEAVNVSGGPLHGTRYELASSPGAPASATGIQLRWALKAMKGSKLGDPGQGHVAYLGKSSTWEPMEAKAGPLEVMTLPTNPENYSGEGRDQDEDHSIPRAILEREEGDKETETEGSGRGANHLPRGFGSNGNTNPASDVSSSTKPPVSGLKPTQTQSQTVAEHTTISQWQLVNQPTTSPAAAAAFSAAGSSQGPGGTAEEARGEIVYVRRPTEKLLPATSSKKDGFPPVIRKQSLNTARVTERQSSPDEPTTPGVTSRPADPMEPLTTIKTSTADTKRTDSTKEPPISIAWVPVEREKTISTTPLTGDGPQTATASTQLTTPVSILKSSDREAESRLAVSESFVVGKGWKPLGGMNPKSKEDKTPVITEKTEKTPFGVFVPTWGYDLIPSAEDNPCQTNPCLHGGSCLPEGDGYSCYCPQGYSGESCEIDIDDCQSNPCQNGGTCIDEINSFVCLCLPSYGGATCEKDTEGCEHAWRKFHGHCYRYFSRRHTWEDAEKDCREHIGHLASIHTLQEQDFINGLSHDNTWIGLNDRTVEEDFQWTDNMDLQYENWRENQPDNFFAGGEDCVVMIAHENGKWNDVPCNYNLPYVCKKGTVLCGNPPTVENAFLIGRKRSHYDIHSVVRYQCADGFLQRHIPTAKCRANGKWERPKIICTKSRGAHRYRRHHDHHNGRRERRKHKKHGHGHGEGGHHGGDQGHGHGHGHGHGNAHAHI</sequence>
<feature type="compositionally biased region" description="Basic and acidic residues" evidence="20">
    <location>
        <begin position="654"/>
        <end position="665"/>
    </location>
</feature>
<dbReference type="PROSITE" id="PS00615">
    <property type="entry name" value="C_TYPE_LECTIN_1"/>
    <property type="match status" value="1"/>
</dbReference>
<feature type="compositionally biased region" description="Low complexity" evidence="20">
    <location>
        <begin position="714"/>
        <end position="726"/>
    </location>
</feature>
<dbReference type="InterPro" id="IPR000152">
    <property type="entry name" value="EGF-type_Asp/Asn_hydroxyl_site"/>
</dbReference>
<evidence type="ECO:0000256" key="15">
    <source>
        <dbReference type="ARBA" id="ARBA00073685"/>
    </source>
</evidence>
<dbReference type="FunFam" id="3.10.100.10:FF:000003">
    <property type="entry name" value="Versican core protein"/>
    <property type="match status" value="1"/>
</dbReference>
<dbReference type="SUPFAM" id="SSF48726">
    <property type="entry name" value="Immunoglobulin"/>
    <property type="match status" value="1"/>
</dbReference>
<dbReference type="PANTHER" id="PTHR22804">
    <property type="entry name" value="AGGRECAN/VERSICAN PROTEOGLYCAN"/>
    <property type="match status" value="1"/>
</dbReference>
<dbReference type="GO" id="GO:0005615">
    <property type="term" value="C:extracellular space"/>
    <property type="evidence" value="ECO:0007669"/>
    <property type="project" value="TreeGrafter"/>
</dbReference>
<dbReference type="SMART" id="SM00032">
    <property type="entry name" value="CCP"/>
    <property type="match status" value="1"/>
</dbReference>
<keyword evidence="8" id="KW-0106">Calcium</keyword>
<evidence type="ECO:0000256" key="9">
    <source>
        <dbReference type="ARBA" id="ARBA00022889"/>
    </source>
</evidence>
<dbReference type="FunFam" id="3.10.100.10:FF:000011">
    <property type="entry name" value="Aggrecan core protein"/>
    <property type="match status" value="1"/>
</dbReference>
<dbReference type="PROSITE" id="PS50923">
    <property type="entry name" value="SUSHI"/>
    <property type="match status" value="1"/>
</dbReference>
<dbReference type="GO" id="GO:0030246">
    <property type="term" value="F:carbohydrate binding"/>
    <property type="evidence" value="ECO:0007669"/>
    <property type="project" value="UniProtKB-KW"/>
</dbReference>
<feature type="compositionally biased region" description="Polar residues" evidence="20">
    <location>
        <begin position="869"/>
        <end position="913"/>
    </location>
</feature>
<feature type="signal peptide" evidence="21">
    <location>
        <begin position="1"/>
        <end position="21"/>
    </location>
</feature>
<feature type="domain" description="Link" evidence="26">
    <location>
        <begin position="329"/>
        <end position="425"/>
    </location>
</feature>
<dbReference type="FunFam" id="2.10.25.10:FF:000537">
    <property type="entry name" value="Notch 3"/>
    <property type="match status" value="1"/>
</dbReference>
<comment type="caution">
    <text evidence="17">Lacks conserved residue(s) required for the propagation of feature annotation.</text>
</comment>
<dbReference type="Pfam" id="PF00059">
    <property type="entry name" value="Lectin_C"/>
    <property type="match status" value="1"/>
</dbReference>
<dbReference type="InterPro" id="IPR016187">
    <property type="entry name" value="CTDL_fold"/>
</dbReference>
<feature type="domain" description="C-type lectin" evidence="23">
    <location>
        <begin position="1218"/>
        <end position="1332"/>
    </location>
</feature>
<evidence type="ECO:0000313" key="28">
    <source>
        <dbReference type="Proteomes" id="UP001356427"/>
    </source>
</evidence>
<dbReference type="GO" id="GO:0007155">
    <property type="term" value="P:cell adhesion"/>
    <property type="evidence" value="ECO:0007669"/>
    <property type="project" value="UniProtKB-KW"/>
</dbReference>
<dbReference type="InterPro" id="IPR018378">
    <property type="entry name" value="C-type_lectin_CS"/>
</dbReference>
<evidence type="ECO:0000256" key="2">
    <source>
        <dbReference type="ARBA" id="ARBA00022525"/>
    </source>
</evidence>
<evidence type="ECO:0000256" key="3">
    <source>
        <dbReference type="ARBA" id="ARBA00022536"/>
    </source>
</evidence>
<comment type="caution">
    <text evidence="27">The sequence shown here is derived from an EMBL/GenBank/DDBJ whole genome shotgun (WGS) entry which is preliminary data.</text>
</comment>
<keyword evidence="12" id="KW-0325">Glycoprotein</keyword>
<dbReference type="InterPro" id="IPR018097">
    <property type="entry name" value="EGF_Ca-bd_CS"/>
</dbReference>
<evidence type="ECO:0000259" key="24">
    <source>
        <dbReference type="PROSITE" id="PS50835"/>
    </source>
</evidence>
<evidence type="ECO:0000256" key="19">
    <source>
        <dbReference type="PROSITE-ProRule" id="PRU00323"/>
    </source>
</evidence>
<dbReference type="GO" id="GO:0072534">
    <property type="term" value="C:perineuronal net"/>
    <property type="evidence" value="ECO:0007669"/>
    <property type="project" value="TreeGrafter"/>
</dbReference>
<dbReference type="InterPro" id="IPR003599">
    <property type="entry name" value="Ig_sub"/>
</dbReference>
<feature type="compositionally biased region" description="Low complexity" evidence="20">
    <location>
        <begin position="692"/>
        <end position="702"/>
    </location>
</feature>
<evidence type="ECO:0000259" key="25">
    <source>
        <dbReference type="PROSITE" id="PS50923"/>
    </source>
</evidence>
<evidence type="ECO:0000256" key="1">
    <source>
        <dbReference type="ARBA" id="ARBA00004613"/>
    </source>
</evidence>
<keyword evidence="5 21" id="KW-0732">Signal</keyword>
<feature type="region of interest" description="Disordered" evidence="20">
    <location>
        <begin position="812"/>
        <end position="943"/>
    </location>
</feature>
<dbReference type="CDD" id="cd00033">
    <property type="entry name" value="CCP"/>
    <property type="match status" value="1"/>
</dbReference>
<dbReference type="Gene3D" id="3.10.100.10">
    <property type="entry name" value="Mannose-Binding Protein A, subunit A"/>
    <property type="match status" value="3"/>
</dbReference>
<feature type="compositionally biased region" description="Low complexity" evidence="20">
    <location>
        <begin position="914"/>
        <end position="930"/>
    </location>
</feature>
<dbReference type="GO" id="GO:0001501">
    <property type="term" value="P:skeletal system development"/>
    <property type="evidence" value="ECO:0007669"/>
    <property type="project" value="TreeGrafter"/>
</dbReference>
<evidence type="ECO:0000259" key="23">
    <source>
        <dbReference type="PROSITE" id="PS50041"/>
    </source>
</evidence>
<evidence type="ECO:0000256" key="7">
    <source>
        <dbReference type="ARBA" id="ARBA00022737"/>
    </source>
</evidence>
<dbReference type="InterPro" id="IPR036179">
    <property type="entry name" value="Ig-like_dom_sf"/>
</dbReference>
<dbReference type="Pfam" id="PF07686">
    <property type="entry name" value="V-set"/>
    <property type="match status" value="1"/>
</dbReference>
<dbReference type="SMART" id="SM00409">
    <property type="entry name" value="IG"/>
    <property type="match status" value="1"/>
</dbReference>
<dbReference type="GO" id="GO:0010001">
    <property type="term" value="P:glial cell differentiation"/>
    <property type="evidence" value="ECO:0007669"/>
    <property type="project" value="TreeGrafter"/>
</dbReference>
<feature type="region of interest" description="Disordered" evidence="20">
    <location>
        <begin position="500"/>
        <end position="585"/>
    </location>
</feature>
<feature type="domain" description="Link" evidence="26">
    <location>
        <begin position="228"/>
        <end position="323"/>
    </location>
</feature>
<keyword evidence="11 17" id="KW-1015">Disulfide bond</keyword>
<feature type="disulfide bond" evidence="18">
    <location>
        <begin position="1367"/>
        <end position="1394"/>
    </location>
</feature>
<evidence type="ECO:0000256" key="12">
    <source>
        <dbReference type="ARBA" id="ARBA00023180"/>
    </source>
</evidence>
<dbReference type="Pfam" id="PF00008">
    <property type="entry name" value="EGF"/>
    <property type="match status" value="2"/>
</dbReference>
<dbReference type="InterPro" id="IPR000742">
    <property type="entry name" value="EGF"/>
</dbReference>
<feature type="domain" description="EGF-like" evidence="22">
    <location>
        <begin position="1169"/>
        <end position="1205"/>
    </location>
</feature>
<dbReference type="FunFam" id="2.10.70.10:FF:000003">
    <property type="entry name" value="Versican core protein"/>
    <property type="match status" value="1"/>
</dbReference>
<feature type="compositionally biased region" description="Low complexity" evidence="20">
    <location>
        <begin position="666"/>
        <end position="682"/>
    </location>
</feature>
<keyword evidence="3 17" id="KW-0245">EGF-like domain</keyword>
<dbReference type="FunFam" id="2.60.40.10:FF:000571">
    <property type="entry name" value="Neurocan core protein"/>
    <property type="match status" value="1"/>
</dbReference>
<feature type="region of interest" description="Disordered" evidence="20">
    <location>
        <begin position="444"/>
        <end position="464"/>
    </location>
</feature>
<keyword evidence="4 18" id="KW-0768">Sushi</keyword>
<keyword evidence="6" id="KW-0430">Lectin</keyword>
<dbReference type="InterPro" id="IPR035976">
    <property type="entry name" value="Sushi/SCR/CCP_sf"/>
</dbReference>
<dbReference type="FunFam" id="2.10.25.10:FF:000006">
    <property type="entry name" value="Versican core protein-like isoform 1"/>
    <property type="match status" value="1"/>
</dbReference>
<dbReference type="InterPro" id="IPR001304">
    <property type="entry name" value="C-type_lectin-like"/>
</dbReference>
<evidence type="ECO:0000256" key="6">
    <source>
        <dbReference type="ARBA" id="ARBA00022734"/>
    </source>
</evidence>
<keyword evidence="13" id="KW-0393">Immunoglobulin domain</keyword>
<dbReference type="GO" id="GO:0002052">
    <property type="term" value="P:positive regulation of neuroblast proliferation"/>
    <property type="evidence" value="ECO:0007669"/>
    <property type="project" value="TreeGrafter"/>
</dbReference>
<feature type="region of interest" description="Disordered" evidence="20">
    <location>
        <begin position="607"/>
        <end position="742"/>
    </location>
</feature>
<dbReference type="InterPro" id="IPR001881">
    <property type="entry name" value="EGF-like_Ca-bd_dom"/>
</dbReference>
<dbReference type="CDD" id="cd00054">
    <property type="entry name" value="EGF_CA"/>
    <property type="match status" value="2"/>
</dbReference>
<dbReference type="PROSITE" id="PS00022">
    <property type="entry name" value="EGF_1"/>
    <property type="match status" value="2"/>
</dbReference>
<dbReference type="PROSITE" id="PS00010">
    <property type="entry name" value="ASX_HYDROXYL"/>
    <property type="match status" value="1"/>
</dbReference>
<comment type="function">
    <text evidence="14">May modulate neuronal adhesion and neurite growth during development by binding to neural cell adhesion molecules (NG-CAM and N-CAM). Chondroitin sulfate proteoglycan; binds to hyaluronic acid.</text>
</comment>
<dbReference type="InterPro" id="IPR000436">
    <property type="entry name" value="Sushi_SCR_CCP_dom"/>
</dbReference>
<feature type="compositionally biased region" description="Polar residues" evidence="20">
    <location>
        <begin position="525"/>
        <end position="538"/>
    </location>
</feature>
<feature type="compositionally biased region" description="Basic and acidic residues" evidence="20">
    <location>
        <begin position="826"/>
        <end position="851"/>
    </location>
</feature>
<keyword evidence="9" id="KW-0130">Cell adhesion</keyword>
<dbReference type="GO" id="GO:0007417">
    <property type="term" value="P:central nervous system development"/>
    <property type="evidence" value="ECO:0007669"/>
    <property type="project" value="TreeGrafter"/>
</dbReference>
<organism evidence="27 28">
    <name type="scientific">Coregonus suidteri</name>
    <dbReference type="NCBI Taxonomy" id="861788"/>
    <lineage>
        <taxon>Eukaryota</taxon>
        <taxon>Metazoa</taxon>
        <taxon>Chordata</taxon>
        <taxon>Craniata</taxon>
        <taxon>Vertebrata</taxon>
        <taxon>Euteleostomi</taxon>
        <taxon>Actinopterygii</taxon>
        <taxon>Neopterygii</taxon>
        <taxon>Teleostei</taxon>
        <taxon>Protacanthopterygii</taxon>
        <taxon>Salmoniformes</taxon>
        <taxon>Salmonidae</taxon>
        <taxon>Coregoninae</taxon>
        <taxon>Coregonus</taxon>
    </lineage>
</organism>
<feature type="region of interest" description="Disordered" evidence="20">
    <location>
        <begin position="1398"/>
        <end position="1453"/>
    </location>
</feature>
<dbReference type="SUPFAM" id="SSF57535">
    <property type="entry name" value="Complement control module/SCR domain"/>
    <property type="match status" value="1"/>
</dbReference>
<dbReference type="InterPro" id="IPR013783">
    <property type="entry name" value="Ig-like_fold"/>
</dbReference>
<dbReference type="Pfam" id="PF00084">
    <property type="entry name" value="Sushi"/>
    <property type="match status" value="1"/>
</dbReference>
<dbReference type="PROSITE" id="PS50026">
    <property type="entry name" value="EGF_3"/>
    <property type="match status" value="2"/>
</dbReference>
<keyword evidence="2" id="KW-0964">Secreted</keyword>
<feature type="disulfide bond" evidence="19">
    <location>
        <begin position="372"/>
        <end position="393"/>
    </location>
</feature>
<evidence type="ECO:0000256" key="13">
    <source>
        <dbReference type="ARBA" id="ARBA00023319"/>
    </source>
</evidence>
<feature type="region of interest" description="Disordered" evidence="20">
    <location>
        <begin position="955"/>
        <end position="1023"/>
    </location>
</feature>
<feature type="compositionally biased region" description="Basic and acidic residues" evidence="20">
    <location>
        <begin position="1425"/>
        <end position="1438"/>
    </location>
</feature>
<feature type="disulfide bond" evidence="17">
    <location>
        <begin position="1195"/>
        <end position="1204"/>
    </location>
</feature>
<feature type="domain" description="EGF-like" evidence="22">
    <location>
        <begin position="1131"/>
        <end position="1167"/>
    </location>
</feature>
<dbReference type="PROSITE" id="PS01241">
    <property type="entry name" value="LINK_1"/>
    <property type="match status" value="1"/>
</dbReference>
<dbReference type="InterPro" id="IPR050691">
    <property type="entry name" value="Hyaluronan_bind_Proteoglycan"/>
</dbReference>
<dbReference type="PROSITE" id="PS50835">
    <property type="entry name" value="IG_LIKE"/>
    <property type="match status" value="1"/>
</dbReference>
<feature type="compositionally biased region" description="Basic residues" evidence="20">
    <location>
        <begin position="1439"/>
        <end position="1453"/>
    </location>
</feature>
<evidence type="ECO:0000256" key="10">
    <source>
        <dbReference type="ARBA" id="ARBA00022974"/>
    </source>
</evidence>
<dbReference type="GO" id="GO:0005540">
    <property type="term" value="F:hyaluronic acid binding"/>
    <property type="evidence" value="ECO:0007669"/>
    <property type="project" value="InterPro"/>
</dbReference>
<dbReference type="EMBL" id="JAGTTL010000013">
    <property type="protein sequence ID" value="KAK6314273.1"/>
    <property type="molecule type" value="Genomic_DNA"/>
</dbReference>
<dbReference type="SUPFAM" id="SSF57196">
    <property type="entry name" value="EGF/Laminin"/>
    <property type="match status" value="1"/>
</dbReference>
<evidence type="ECO:0000256" key="17">
    <source>
        <dbReference type="PROSITE-ProRule" id="PRU00076"/>
    </source>
</evidence>
<evidence type="ECO:0000256" key="20">
    <source>
        <dbReference type="SAM" id="MobiDB-lite"/>
    </source>
</evidence>
<keyword evidence="10" id="KW-0654">Proteoglycan</keyword>
<dbReference type="Proteomes" id="UP001356427">
    <property type="component" value="Unassembled WGS sequence"/>
</dbReference>
<evidence type="ECO:0000313" key="27">
    <source>
        <dbReference type="EMBL" id="KAK6314273.1"/>
    </source>
</evidence>